<organism evidence="2 3">
    <name type="scientific">Desulfoscipio geothermicus DSM 3669</name>
    <dbReference type="NCBI Taxonomy" id="1121426"/>
    <lineage>
        <taxon>Bacteria</taxon>
        <taxon>Bacillati</taxon>
        <taxon>Bacillota</taxon>
        <taxon>Clostridia</taxon>
        <taxon>Eubacteriales</taxon>
        <taxon>Desulfallaceae</taxon>
        <taxon>Desulfoscipio</taxon>
    </lineage>
</organism>
<dbReference type="PROSITE" id="PS51257">
    <property type="entry name" value="PROKAR_LIPOPROTEIN"/>
    <property type="match status" value="1"/>
</dbReference>
<gene>
    <name evidence="2" type="ORF">SAMN05660706_105111</name>
</gene>
<dbReference type="Gene3D" id="3.40.190.10">
    <property type="entry name" value="Periplasmic binding protein-like II"/>
    <property type="match status" value="2"/>
</dbReference>
<dbReference type="NCBIfam" id="TIGR02122">
    <property type="entry name" value="TRAP_TAXI"/>
    <property type="match status" value="1"/>
</dbReference>
<reference evidence="3" key="1">
    <citation type="submission" date="2016-10" db="EMBL/GenBank/DDBJ databases">
        <authorList>
            <person name="Varghese N."/>
            <person name="Submissions S."/>
        </authorList>
    </citation>
    <scope>NUCLEOTIDE SEQUENCE [LARGE SCALE GENOMIC DNA]</scope>
    <source>
        <strain evidence="3">DSM 3669</strain>
    </source>
</reference>
<evidence type="ECO:0000313" key="2">
    <source>
        <dbReference type="EMBL" id="SFR00460.1"/>
    </source>
</evidence>
<dbReference type="SUPFAM" id="SSF53850">
    <property type="entry name" value="Periplasmic binding protein-like II"/>
    <property type="match status" value="1"/>
</dbReference>
<dbReference type="OrthoDB" id="9776669at2"/>
<keyword evidence="3" id="KW-1185">Reference proteome</keyword>
<dbReference type="Proteomes" id="UP000199584">
    <property type="component" value="Unassembled WGS sequence"/>
</dbReference>
<sequence length="318" mass="33960">MMISRNIKVLFLALLILSLVGCSANKDEYVNVGTAGTGGAYYPIGIAISEILTKDLGVNSTAQVTGGAVENVTLVNKGATEIAITQSPMAYAGFNGTAPYESKNDNIATLFNGLSKGVFQLVVSESSGINSVADLKGKKVVLGPSGGGAINVITDILSVYNFSLADIQPTYVSYSEGVSMLSDNNVDAVIVQSAAPAAAIKELEASGKKFELISIEPEKINQLLEKFAYLDQITLPKDMYGTNQDIKTVYLTNMMIVKKDLDEDMVYKITKAIFENIEKVKESHPAAKGFSLEEAVTRTPIPLHPGAAKYFKEVGVLK</sequence>
<dbReference type="Pfam" id="PF16868">
    <property type="entry name" value="NMT1_3"/>
    <property type="match status" value="1"/>
</dbReference>
<dbReference type="AlphaFoldDB" id="A0A1I6D4W6"/>
<accession>A0A1I6D4W6</accession>
<proteinExistence type="predicted"/>
<feature type="signal peptide" evidence="1">
    <location>
        <begin position="1"/>
        <end position="24"/>
    </location>
</feature>
<evidence type="ECO:0000256" key="1">
    <source>
        <dbReference type="SAM" id="SignalP"/>
    </source>
</evidence>
<feature type="chain" id="PRO_5038814083" description="TRAP transporter solute receptor, TAXI family" evidence="1">
    <location>
        <begin position="25"/>
        <end position="318"/>
    </location>
</feature>
<dbReference type="InterPro" id="IPR011852">
    <property type="entry name" value="TRAP_TAXI"/>
</dbReference>
<dbReference type="PANTHER" id="PTHR42941">
    <property type="entry name" value="SLL1037 PROTEIN"/>
    <property type="match status" value="1"/>
</dbReference>
<protein>
    <recommendedName>
        <fullName evidence="4">TRAP transporter solute receptor, TAXI family</fullName>
    </recommendedName>
</protein>
<dbReference type="CDD" id="cd13520">
    <property type="entry name" value="PBP2_TAXI_TRAP"/>
    <property type="match status" value="1"/>
</dbReference>
<dbReference type="EMBL" id="FOYM01000005">
    <property type="protein sequence ID" value="SFR00460.1"/>
    <property type="molecule type" value="Genomic_DNA"/>
</dbReference>
<dbReference type="PANTHER" id="PTHR42941:SF1">
    <property type="entry name" value="SLL1037 PROTEIN"/>
    <property type="match status" value="1"/>
</dbReference>
<dbReference type="STRING" id="39060.SAMN05660706_105111"/>
<evidence type="ECO:0008006" key="4">
    <source>
        <dbReference type="Google" id="ProtNLM"/>
    </source>
</evidence>
<evidence type="ECO:0000313" key="3">
    <source>
        <dbReference type="Proteomes" id="UP000199584"/>
    </source>
</evidence>
<name>A0A1I6D4W6_9FIRM</name>
<keyword evidence="1" id="KW-0732">Signal</keyword>